<keyword evidence="4" id="KW-0479">Metal-binding</keyword>
<dbReference type="PIRSF" id="PIRSF006806">
    <property type="entry name" value="FTHF_cligase"/>
    <property type="match status" value="1"/>
</dbReference>
<keyword evidence="2 4" id="KW-0547">Nucleotide-binding</keyword>
<keyword evidence="6" id="KW-1185">Reference proteome</keyword>
<dbReference type="EC" id="6.3.3.2" evidence="4"/>
<dbReference type="EMBL" id="JACVFC010000001">
    <property type="protein sequence ID" value="MBC9928821.1"/>
    <property type="molecule type" value="Genomic_DNA"/>
</dbReference>
<evidence type="ECO:0000256" key="2">
    <source>
        <dbReference type="ARBA" id="ARBA00022741"/>
    </source>
</evidence>
<evidence type="ECO:0000256" key="1">
    <source>
        <dbReference type="ARBA" id="ARBA00010638"/>
    </source>
</evidence>
<comment type="similarity">
    <text evidence="1 4">Belongs to the 5-formyltetrahydrofolate cyclo-ligase family.</text>
</comment>
<protein>
    <recommendedName>
        <fullName evidence="4">5-formyltetrahydrofolate cyclo-ligase</fullName>
        <ecNumber evidence="4">6.3.3.2</ecNumber>
    </recommendedName>
</protein>
<dbReference type="SUPFAM" id="SSF100950">
    <property type="entry name" value="NagB/RpiA/CoA transferase-like"/>
    <property type="match status" value="1"/>
</dbReference>
<evidence type="ECO:0000256" key="4">
    <source>
        <dbReference type="RuleBase" id="RU361279"/>
    </source>
</evidence>
<dbReference type="InterPro" id="IPR037171">
    <property type="entry name" value="NagB/RpiA_transferase-like"/>
</dbReference>
<evidence type="ECO:0000313" key="6">
    <source>
        <dbReference type="Proteomes" id="UP000659124"/>
    </source>
</evidence>
<evidence type="ECO:0000313" key="5">
    <source>
        <dbReference type="EMBL" id="MBC9928821.1"/>
    </source>
</evidence>
<dbReference type="NCBIfam" id="TIGR02727">
    <property type="entry name" value="MTHFS_bact"/>
    <property type="match status" value="1"/>
</dbReference>
<dbReference type="PANTHER" id="PTHR23407:SF1">
    <property type="entry name" value="5-FORMYLTETRAHYDROFOLATE CYCLO-LIGASE"/>
    <property type="match status" value="1"/>
</dbReference>
<keyword evidence="5" id="KW-0436">Ligase</keyword>
<accession>A0ABR7TEV2</accession>
<dbReference type="InterPro" id="IPR002698">
    <property type="entry name" value="FTHF_cligase"/>
</dbReference>
<dbReference type="PANTHER" id="PTHR23407">
    <property type="entry name" value="ATPASE INHIBITOR/5-FORMYLTETRAHYDROFOLATE CYCLO-LIGASE"/>
    <property type="match status" value="1"/>
</dbReference>
<comment type="caution">
    <text evidence="5">The sequence shown here is derived from an EMBL/GenBank/DDBJ whole genome shotgun (WGS) entry which is preliminary data.</text>
</comment>
<evidence type="ECO:0000256" key="3">
    <source>
        <dbReference type="ARBA" id="ARBA00022840"/>
    </source>
</evidence>
<dbReference type="RefSeq" id="WP_188085987.1">
    <property type="nucleotide sequence ID" value="NZ_JACVFC010000001.1"/>
</dbReference>
<sequence length="196" mass="22643">MITKKDIRKHFLEQRLNLSAAMAADLNERLLANARQLDYQGVRYLHLFLPISEKKEVDTWPLAHWLRQQHPEIVLVLSRSDMKTAAMDHYAWYTDTVLVKNRFGIPEPENGEPVDPASIDLVMVPMLAFDRQGQRVGYGKGMYDRFLHQCRPDVRTVGLSLFGPIDGITDADERDVPLQTVVTPDLIYHFKQPWQC</sequence>
<gene>
    <name evidence="5" type="ORF">ICL07_00450</name>
</gene>
<dbReference type="Proteomes" id="UP000659124">
    <property type="component" value="Unassembled WGS sequence"/>
</dbReference>
<organism evidence="5 6">
    <name type="scientific">Chitinophaga qingshengii</name>
    <dbReference type="NCBI Taxonomy" id="1569794"/>
    <lineage>
        <taxon>Bacteria</taxon>
        <taxon>Pseudomonadati</taxon>
        <taxon>Bacteroidota</taxon>
        <taxon>Chitinophagia</taxon>
        <taxon>Chitinophagales</taxon>
        <taxon>Chitinophagaceae</taxon>
        <taxon>Chitinophaga</taxon>
    </lineage>
</organism>
<keyword evidence="3 4" id="KW-0067">ATP-binding</keyword>
<dbReference type="GO" id="GO:0030272">
    <property type="term" value="F:5-formyltetrahydrofolate cyclo-ligase activity"/>
    <property type="evidence" value="ECO:0007669"/>
    <property type="project" value="UniProtKB-EC"/>
</dbReference>
<dbReference type="Gene3D" id="3.40.50.10420">
    <property type="entry name" value="NagB/RpiA/CoA transferase-like"/>
    <property type="match status" value="1"/>
</dbReference>
<proteinExistence type="inferred from homology"/>
<dbReference type="InterPro" id="IPR024185">
    <property type="entry name" value="FTHF_cligase-like_sf"/>
</dbReference>
<keyword evidence="4" id="KW-0460">Magnesium</keyword>
<dbReference type="Pfam" id="PF01812">
    <property type="entry name" value="5-FTHF_cyc-lig"/>
    <property type="match status" value="1"/>
</dbReference>
<name>A0ABR7TEV2_9BACT</name>
<comment type="catalytic activity">
    <reaction evidence="4">
        <text>(6S)-5-formyl-5,6,7,8-tetrahydrofolate + ATP = (6R)-5,10-methenyltetrahydrofolate + ADP + phosphate</text>
        <dbReference type="Rhea" id="RHEA:10488"/>
        <dbReference type="ChEBI" id="CHEBI:30616"/>
        <dbReference type="ChEBI" id="CHEBI:43474"/>
        <dbReference type="ChEBI" id="CHEBI:57455"/>
        <dbReference type="ChEBI" id="CHEBI:57457"/>
        <dbReference type="ChEBI" id="CHEBI:456216"/>
        <dbReference type="EC" id="6.3.3.2"/>
    </reaction>
</comment>
<comment type="cofactor">
    <cofactor evidence="4">
        <name>Mg(2+)</name>
        <dbReference type="ChEBI" id="CHEBI:18420"/>
    </cofactor>
</comment>
<reference evidence="5 6" key="1">
    <citation type="submission" date="2020-09" db="EMBL/GenBank/DDBJ databases">
        <title>Genome sequences of type strains of Chitinophaga qingshengii and Chitinophaga varians.</title>
        <authorList>
            <person name="Kittiwongwattana C."/>
        </authorList>
    </citation>
    <scope>NUCLEOTIDE SEQUENCE [LARGE SCALE GENOMIC DNA]</scope>
    <source>
        <strain evidence="5 6">JCM 30026</strain>
    </source>
</reference>